<protein>
    <submittedName>
        <fullName evidence="1">Uncharacterized protein</fullName>
    </submittedName>
</protein>
<name>A0A644YZ33_9ZZZZ</name>
<gene>
    <name evidence="1" type="ORF">SDC9_80135</name>
</gene>
<evidence type="ECO:0000313" key="1">
    <source>
        <dbReference type="EMBL" id="MPM33559.1"/>
    </source>
</evidence>
<proteinExistence type="predicted"/>
<accession>A0A644YZ33</accession>
<reference evidence="1" key="1">
    <citation type="submission" date="2019-08" db="EMBL/GenBank/DDBJ databases">
        <authorList>
            <person name="Kucharzyk K."/>
            <person name="Murdoch R.W."/>
            <person name="Higgins S."/>
            <person name="Loffler F."/>
        </authorList>
    </citation>
    <scope>NUCLEOTIDE SEQUENCE</scope>
</reference>
<organism evidence="1">
    <name type="scientific">bioreactor metagenome</name>
    <dbReference type="NCBI Taxonomy" id="1076179"/>
    <lineage>
        <taxon>unclassified sequences</taxon>
        <taxon>metagenomes</taxon>
        <taxon>ecological metagenomes</taxon>
    </lineage>
</organism>
<sequence>MKKIRYGIGFATGRKSFKKVLGAYIQTWLEAKKKLPPDYEVSLSLFVAYDLDYLSTQSTDYTNLSQEIVDQFDNIIFLGAKNALRSIERLEKGGVFTKTELRSVFGSGYAGKRNAILYAALDNQIDYLLFLDDDEYPLAVTANSEICLWSGQHVMLSHLLEITNADYTNGHHCGYVSPIPQIRFNEQLTEADFQAFIEAISNDIISWESMKRLMESGGVTYASKEVLTQKQKMDVPEIHGCKFISGANLCINLTNPGRTFPFYNPPGARGEDTFLSTLLHDRTVRQIPCYAFHDGFSTYKHILDGALPTQLAPITAESRAVVTRFLGACTGWVRYKPLLVYLTKPEAFEREMAHMQKTLSEVLPKFAAYAEDDGFLAIEGEFLKYRKNVAKHAAQLHLAKATWKKLLEVIAAEDR</sequence>
<dbReference type="EMBL" id="VSSQ01006694">
    <property type="protein sequence ID" value="MPM33559.1"/>
    <property type="molecule type" value="Genomic_DNA"/>
</dbReference>
<comment type="caution">
    <text evidence="1">The sequence shown here is derived from an EMBL/GenBank/DDBJ whole genome shotgun (WGS) entry which is preliminary data.</text>
</comment>
<dbReference type="AlphaFoldDB" id="A0A644YZ33"/>